<evidence type="ECO:0000313" key="2">
    <source>
        <dbReference type="EMBL" id="DAA03782.1"/>
    </source>
</evidence>
<organism evidence="2">
    <name type="scientific">Drosophila melanogaster</name>
    <name type="common">Fruit fly</name>
    <dbReference type="NCBI Taxonomy" id="7227"/>
    <lineage>
        <taxon>Eukaryota</taxon>
        <taxon>Metazoa</taxon>
        <taxon>Ecdysozoa</taxon>
        <taxon>Arthropoda</taxon>
        <taxon>Hexapoda</taxon>
        <taxon>Insecta</taxon>
        <taxon>Pterygota</taxon>
        <taxon>Neoptera</taxon>
        <taxon>Endopterygota</taxon>
        <taxon>Diptera</taxon>
        <taxon>Brachycera</taxon>
        <taxon>Muscomorpha</taxon>
        <taxon>Ephydroidea</taxon>
        <taxon>Drosophilidae</taxon>
        <taxon>Drosophila</taxon>
        <taxon>Sophophora</taxon>
    </lineage>
</organism>
<gene>
    <name evidence="2" type="ORF">HDC03469</name>
</gene>
<feature type="region of interest" description="Disordered" evidence="1">
    <location>
        <begin position="31"/>
        <end position="54"/>
    </location>
</feature>
<feature type="compositionally biased region" description="Low complexity" evidence="1">
    <location>
        <begin position="33"/>
        <end position="54"/>
    </location>
</feature>
<sequence length="122" mass="13008">MGQARSWLSGGGIVSAQVSCRSAKKTLALDRFSTPSPTSSRISSSNPTSNTNANYPAKVLVFPTFIIQIEPPNVHVERRPTKLGSLWRVKGAHDAAVHQCQWSGAGGAFAIAFDFLALPPTD</sequence>
<dbReference type="EMBL" id="BK003583">
    <property type="protein sequence ID" value="DAA03782.1"/>
    <property type="molecule type" value="Genomic_DNA"/>
</dbReference>
<proteinExistence type="predicted"/>
<reference evidence="2" key="1">
    <citation type="journal article" date="2003" name="Genome Biol.">
        <title>An integrated gene annotation and transcriptional profiling approach towards the full gene content of the Drosophila genome.</title>
        <authorList>
            <person name="Hild M."/>
            <person name="Beckmann B."/>
            <person name="Haas S.A."/>
            <person name="Koch B."/>
            <person name="Solovyev V."/>
            <person name="Busold C."/>
            <person name="Fellenberg K."/>
            <person name="Boutros M."/>
            <person name="Vingron M."/>
            <person name="Sauer F."/>
            <person name="Hoheisel J.D."/>
            <person name="Paro R."/>
        </authorList>
    </citation>
    <scope>NUCLEOTIDE SEQUENCE</scope>
</reference>
<name>Q6IH33_DROME</name>
<dbReference type="AlphaFoldDB" id="Q6IH33"/>
<accession>Q6IH33</accession>
<evidence type="ECO:0000256" key="1">
    <source>
        <dbReference type="SAM" id="MobiDB-lite"/>
    </source>
</evidence>
<protein>
    <submittedName>
        <fullName evidence="2">HDC03469</fullName>
    </submittedName>
</protein>